<evidence type="ECO:0000256" key="4">
    <source>
        <dbReference type="SAM" id="Coils"/>
    </source>
</evidence>
<dbReference type="PANTHER" id="PTHR12499:SF0">
    <property type="entry name" value="OPTIC ATROPHY 3 PROTEIN"/>
    <property type="match status" value="1"/>
</dbReference>
<dbReference type="AlphaFoldDB" id="A0A061HTA9"/>
<sequence length="117" mass="13113">MRTKMRIMGFHAEAIKPLNEEAAAELGSNLLGEAIIFACAGSCLLLEFWRQKNQKHRKEVKHLATLQSLREDVDQLEQALDELQAEPRLRPNGTFQKTINFPTLTNALGHKGAAYGL</sequence>
<keyword evidence="3 4" id="KW-0175">Coiled coil</keyword>
<name>A0A061HTA9_CRIGR</name>
<dbReference type="InterPro" id="IPR010754">
    <property type="entry name" value="OPA3-like"/>
</dbReference>
<evidence type="ECO:0000256" key="2">
    <source>
        <dbReference type="ARBA" id="ARBA00007584"/>
    </source>
</evidence>
<dbReference type="PANTHER" id="PTHR12499">
    <property type="entry name" value="OPTIC ATROPHY 3 PROTEIN OPA3"/>
    <property type="match status" value="1"/>
</dbReference>
<dbReference type="GO" id="GO:0019216">
    <property type="term" value="P:regulation of lipid metabolic process"/>
    <property type="evidence" value="ECO:0007669"/>
    <property type="project" value="TreeGrafter"/>
</dbReference>
<evidence type="ECO:0000313" key="6">
    <source>
        <dbReference type="Proteomes" id="UP000030759"/>
    </source>
</evidence>
<evidence type="ECO:0000313" key="5">
    <source>
        <dbReference type="EMBL" id="ERE35055.1"/>
    </source>
</evidence>
<dbReference type="Proteomes" id="UP000030759">
    <property type="component" value="Unassembled WGS sequence"/>
</dbReference>
<evidence type="ECO:0000256" key="1">
    <source>
        <dbReference type="ARBA" id="ARBA00003027"/>
    </source>
</evidence>
<reference evidence="6" key="1">
    <citation type="journal article" date="2013" name="Nat. Biotechnol.">
        <title>Chinese hamster genome sequenced from sorted chromosomes.</title>
        <authorList>
            <person name="Brinkrolf K."/>
            <person name="Rupp O."/>
            <person name="Laux H."/>
            <person name="Kollin F."/>
            <person name="Ernst W."/>
            <person name="Linke B."/>
            <person name="Kofler R."/>
            <person name="Romand S."/>
            <person name="Hesse F."/>
            <person name="Budach W.E."/>
            <person name="Galosy S."/>
            <person name="Muller D."/>
            <person name="Noll T."/>
            <person name="Wienberg J."/>
            <person name="Jostock T."/>
            <person name="Leonard M."/>
            <person name="Grillari J."/>
            <person name="Tauch A."/>
            <person name="Goesmann A."/>
            <person name="Helk B."/>
            <person name="Mott J.E."/>
            <person name="Puhler A."/>
            <person name="Borth N."/>
        </authorList>
    </citation>
    <scope>NUCLEOTIDE SEQUENCE [LARGE SCALE GENOMIC DNA]</scope>
    <source>
        <strain evidence="6">17A/GY</strain>
    </source>
</reference>
<proteinExistence type="inferred from homology"/>
<dbReference type="EMBL" id="KE691470">
    <property type="protein sequence ID" value="ERE35055.1"/>
    <property type="molecule type" value="Genomic_DNA"/>
</dbReference>
<protein>
    <submittedName>
        <fullName evidence="5">Putative optic atrophy 3 protein like protein</fullName>
    </submittedName>
</protein>
<comment type="similarity">
    <text evidence="2">Belongs to the OPA3 family.</text>
</comment>
<feature type="coiled-coil region" evidence="4">
    <location>
        <begin position="59"/>
        <end position="86"/>
    </location>
</feature>
<organism evidence="5 6">
    <name type="scientific">Cricetulus griseus</name>
    <name type="common">Chinese hamster</name>
    <name type="synonym">Cricetulus barabensis griseus</name>
    <dbReference type="NCBI Taxonomy" id="10029"/>
    <lineage>
        <taxon>Eukaryota</taxon>
        <taxon>Metazoa</taxon>
        <taxon>Chordata</taxon>
        <taxon>Craniata</taxon>
        <taxon>Vertebrata</taxon>
        <taxon>Euteleostomi</taxon>
        <taxon>Mammalia</taxon>
        <taxon>Eutheria</taxon>
        <taxon>Euarchontoglires</taxon>
        <taxon>Glires</taxon>
        <taxon>Rodentia</taxon>
        <taxon>Myomorpha</taxon>
        <taxon>Muroidea</taxon>
        <taxon>Cricetidae</taxon>
        <taxon>Cricetinae</taxon>
        <taxon>Cricetulus</taxon>
    </lineage>
</organism>
<evidence type="ECO:0000256" key="3">
    <source>
        <dbReference type="ARBA" id="ARBA00023054"/>
    </source>
</evidence>
<dbReference type="GO" id="GO:0005739">
    <property type="term" value="C:mitochondrion"/>
    <property type="evidence" value="ECO:0007669"/>
    <property type="project" value="TreeGrafter"/>
</dbReference>
<comment type="function">
    <text evidence="1">May play some role in mitochondrial processes.</text>
</comment>
<gene>
    <name evidence="5" type="ORF">H671_21756</name>
</gene>
<accession>A0A061HTA9</accession>
<dbReference type="Pfam" id="PF07047">
    <property type="entry name" value="OPA3"/>
    <property type="match status" value="1"/>
</dbReference>